<name>A0A382KJR4_9ZZZZ</name>
<organism evidence="1">
    <name type="scientific">marine metagenome</name>
    <dbReference type="NCBI Taxonomy" id="408172"/>
    <lineage>
        <taxon>unclassified sequences</taxon>
        <taxon>metagenomes</taxon>
        <taxon>ecological metagenomes</taxon>
    </lineage>
</organism>
<evidence type="ECO:0000313" key="1">
    <source>
        <dbReference type="EMBL" id="SVC22931.1"/>
    </source>
</evidence>
<dbReference type="SUPFAM" id="SSF51182">
    <property type="entry name" value="RmlC-like cupins"/>
    <property type="match status" value="1"/>
</dbReference>
<dbReference type="EMBL" id="UINC01080207">
    <property type="protein sequence ID" value="SVC22931.1"/>
    <property type="molecule type" value="Genomic_DNA"/>
</dbReference>
<gene>
    <name evidence="1" type="ORF">METZ01_LOCUS275785</name>
</gene>
<evidence type="ECO:0008006" key="2">
    <source>
        <dbReference type="Google" id="ProtNLM"/>
    </source>
</evidence>
<dbReference type="InterPro" id="IPR014710">
    <property type="entry name" value="RmlC-like_jellyroll"/>
</dbReference>
<dbReference type="Gene3D" id="2.60.120.10">
    <property type="entry name" value="Jelly Rolls"/>
    <property type="match status" value="1"/>
</dbReference>
<feature type="non-terminal residue" evidence="1">
    <location>
        <position position="1"/>
    </location>
</feature>
<reference evidence="1" key="1">
    <citation type="submission" date="2018-05" db="EMBL/GenBank/DDBJ databases">
        <authorList>
            <person name="Lanie J.A."/>
            <person name="Ng W.-L."/>
            <person name="Kazmierczak K.M."/>
            <person name="Andrzejewski T.M."/>
            <person name="Davidsen T.M."/>
            <person name="Wayne K.J."/>
            <person name="Tettelin H."/>
            <person name="Glass J.I."/>
            <person name="Rusch D."/>
            <person name="Podicherti R."/>
            <person name="Tsui H.-C.T."/>
            <person name="Winkler M.E."/>
        </authorList>
    </citation>
    <scope>NUCLEOTIDE SEQUENCE</scope>
</reference>
<protein>
    <recommendedName>
        <fullName evidence="2">Cupin 2 conserved barrel domain-containing protein</fullName>
    </recommendedName>
</protein>
<proteinExistence type="predicted"/>
<dbReference type="InterPro" id="IPR011051">
    <property type="entry name" value="RmlC_Cupin_sf"/>
</dbReference>
<accession>A0A382KJR4</accession>
<dbReference type="AlphaFoldDB" id="A0A382KJR4"/>
<sequence length="179" mass="19760">VATLSTQDIEQHLIRFGEISQHQSNFQPIDMALSRYDRQRFSIVGRPTEAATDAKSLNRIEGFNLVYVRCESQKGIGLHKHDTPEIFIPMSGSWVIGLGDEGESSVTLEPWDVLNVPPNLMHSATNVAAEAAFLMVMSTDQQGPEIFWDPKIIQEINDSGTQVPASEIPQGNLTVVGDQ</sequence>